<dbReference type="GO" id="GO:0042450">
    <property type="term" value="P:L-arginine biosynthetic process via ornithine"/>
    <property type="evidence" value="ECO:0007669"/>
    <property type="project" value="TreeGrafter"/>
</dbReference>
<dbReference type="Pfam" id="PF02729">
    <property type="entry name" value="OTCace_N"/>
    <property type="match status" value="1"/>
</dbReference>
<feature type="domain" description="Aspartate/ornithine carbamoyltransferase Asp/Orn-binding" evidence="5">
    <location>
        <begin position="160"/>
        <end position="308"/>
    </location>
</feature>
<evidence type="ECO:0000256" key="2">
    <source>
        <dbReference type="ARBA" id="ARBA00013007"/>
    </source>
</evidence>
<evidence type="ECO:0000256" key="4">
    <source>
        <dbReference type="ARBA" id="ARBA00048772"/>
    </source>
</evidence>
<dbReference type="GO" id="GO:0004585">
    <property type="term" value="F:ornithine carbamoyltransferase activity"/>
    <property type="evidence" value="ECO:0007669"/>
    <property type="project" value="UniProtKB-EC"/>
</dbReference>
<dbReference type="InterPro" id="IPR006130">
    <property type="entry name" value="Asp/Orn_carbamoylTrfase"/>
</dbReference>
<dbReference type="FunFam" id="3.40.50.1370:FF:000008">
    <property type="entry name" value="Ornithine carbamoyltransferase"/>
    <property type="match status" value="1"/>
</dbReference>
<dbReference type="HAMAP" id="MF_01109">
    <property type="entry name" value="OTCase"/>
    <property type="match status" value="1"/>
</dbReference>
<comment type="similarity">
    <text evidence="1">Belongs to the aspartate/ornithine carbamoyltransferase superfamily. OTCase family.</text>
</comment>
<dbReference type="NCBIfam" id="NF001986">
    <property type="entry name" value="PRK00779.1"/>
    <property type="match status" value="1"/>
</dbReference>
<dbReference type="PANTHER" id="PTHR45753:SF3">
    <property type="entry name" value="ORNITHINE TRANSCARBAMYLASE, MITOCHONDRIAL"/>
    <property type="match status" value="1"/>
</dbReference>
<sequence>MTTTCEPLQAAVRHFLDLEHLETGILRHILNTGHLYRRHEEVGGLSRPLVGRILALVFEKPSTRTRVSFEVGMRQLGGDVVVLTYKDTQLGRGETIADTARVLSRYVDAVMLRTSTSENLHEMAYHASVPIINGLTHDSHPCQVMADILTFEQHRGSLAGRVIAWCGDGNNVAVSWIQAAPHFGFRLRLACPESLMPQARSVTCARDKGADITLTTDPREAVQNADCVVTDTWASMGLEEKSRPELLRSYQVNAALMALAHPEALFMHCLPAHRNEEVTDEIIDGPHSVVWDEAENRLHVQKGILMWCLA</sequence>
<dbReference type="GO" id="GO:0019240">
    <property type="term" value="P:citrulline biosynthetic process"/>
    <property type="evidence" value="ECO:0007669"/>
    <property type="project" value="TreeGrafter"/>
</dbReference>
<evidence type="ECO:0000259" key="6">
    <source>
        <dbReference type="Pfam" id="PF02729"/>
    </source>
</evidence>
<dbReference type="AlphaFoldDB" id="A0A484HA13"/>
<dbReference type="InterPro" id="IPR006131">
    <property type="entry name" value="Asp_carbamoyltransf_Asp/Orn-bd"/>
</dbReference>
<dbReference type="InterPro" id="IPR002292">
    <property type="entry name" value="Orn/put_carbamltrans"/>
</dbReference>
<protein>
    <recommendedName>
        <fullName evidence="2">ornithine carbamoyltransferase</fullName>
        <ecNumber evidence="2">2.1.3.3</ecNumber>
    </recommendedName>
</protein>
<evidence type="ECO:0000313" key="7">
    <source>
        <dbReference type="EMBL" id="VBB69683.1"/>
    </source>
</evidence>
<reference evidence="7" key="1">
    <citation type="submission" date="2018-10" db="EMBL/GenBank/DDBJ databases">
        <authorList>
            <person name="Gruber-Vodicka H."/>
            <person name="Jaeckle O."/>
        </authorList>
    </citation>
    <scope>NUCLEOTIDE SEQUENCE</scope>
</reference>
<dbReference type="InterPro" id="IPR036901">
    <property type="entry name" value="Asp/Orn_carbamoylTrfase_sf"/>
</dbReference>
<dbReference type="InterPro" id="IPR024904">
    <property type="entry name" value="OTCase_ArgI"/>
</dbReference>
<dbReference type="Pfam" id="PF00185">
    <property type="entry name" value="OTCace"/>
    <property type="match status" value="1"/>
</dbReference>
<dbReference type="EC" id="2.1.3.3" evidence="2"/>
<dbReference type="EMBL" id="LR026963">
    <property type="protein sequence ID" value="VBB69683.1"/>
    <property type="molecule type" value="Genomic_DNA"/>
</dbReference>
<evidence type="ECO:0000256" key="1">
    <source>
        <dbReference type="ARBA" id="ARBA00007805"/>
    </source>
</evidence>
<evidence type="ECO:0000256" key="3">
    <source>
        <dbReference type="ARBA" id="ARBA00022679"/>
    </source>
</evidence>
<dbReference type="PROSITE" id="PS00097">
    <property type="entry name" value="CARBAMOYLTRANSFERASE"/>
    <property type="match status" value="1"/>
</dbReference>
<feature type="domain" description="Aspartate/ornithine carbamoyltransferase carbamoyl-P binding" evidence="6">
    <location>
        <begin position="13"/>
        <end position="152"/>
    </location>
</feature>
<dbReference type="NCBIfam" id="TIGR00658">
    <property type="entry name" value="orni_carb_tr"/>
    <property type="match status" value="1"/>
</dbReference>
<dbReference type="InterPro" id="IPR006132">
    <property type="entry name" value="Asp/Orn_carbamoyltranf_P-bd"/>
</dbReference>
<dbReference type="PANTHER" id="PTHR45753">
    <property type="entry name" value="ORNITHINE CARBAMOYLTRANSFERASE, MITOCHONDRIAL"/>
    <property type="match status" value="1"/>
</dbReference>
<evidence type="ECO:0000259" key="5">
    <source>
        <dbReference type="Pfam" id="PF00185"/>
    </source>
</evidence>
<comment type="catalytic activity">
    <reaction evidence="4">
        <text>carbamoyl phosphate + L-ornithine = L-citrulline + phosphate + H(+)</text>
        <dbReference type="Rhea" id="RHEA:19513"/>
        <dbReference type="ChEBI" id="CHEBI:15378"/>
        <dbReference type="ChEBI" id="CHEBI:43474"/>
        <dbReference type="ChEBI" id="CHEBI:46911"/>
        <dbReference type="ChEBI" id="CHEBI:57743"/>
        <dbReference type="ChEBI" id="CHEBI:58228"/>
        <dbReference type="EC" id="2.1.3.3"/>
    </reaction>
</comment>
<proteinExistence type="inferred from homology"/>
<name>A0A484HA13_9ZZZZ</name>
<organism evidence="7">
    <name type="scientific">invertebrate metagenome</name>
    <dbReference type="NCBI Taxonomy" id="1711999"/>
    <lineage>
        <taxon>unclassified sequences</taxon>
        <taxon>metagenomes</taxon>
        <taxon>organismal metagenomes</taxon>
    </lineage>
</organism>
<dbReference type="SUPFAM" id="SSF53671">
    <property type="entry name" value="Aspartate/ornithine carbamoyltransferase"/>
    <property type="match status" value="1"/>
</dbReference>
<gene>
    <name evidence="7" type="ORF">RIEGSTA812A_PEG_1156</name>
</gene>
<dbReference type="PRINTS" id="PR00102">
    <property type="entry name" value="OTCASE"/>
</dbReference>
<accession>A0A484HA13</accession>
<dbReference type="Gene3D" id="3.40.50.1370">
    <property type="entry name" value="Aspartate/ornithine carbamoyltransferase"/>
    <property type="match status" value="2"/>
</dbReference>
<dbReference type="GO" id="GO:0016597">
    <property type="term" value="F:amino acid binding"/>
    <property type="evidence" value="ECO:0007669"/>
    <property type="project" value="InterPro"/>
</dbReference>
<dbReference type="PRINTS" id="PR00100">
    <property type="entry name" value="AOTCASE"/>
</dbReference>
<keyword evidence="3 7" id="KW-0808">Transferase</keyword>